<dbReference type="EMBL" id="RBAK01000017">
    <property type="protein sequence ID" value="RKN39333.1"/>
    <property type="molecule type" value="Genomic_DNA"/>
</dbReference>
<organism evidence="2 3">
    <name type="scientific">Micromonospora endolithica</name>
    <dbReference type="NCBI Taxonomy" id="230091"/>
    <lineage>
        <taxon>Bacteria</taxon>
        <taxon>Bacillati</taxon>
        <taxon>Actinomycetota</taxon>
        <taxon>Actinomycetes</taxon>
        <taxon>Micromonosporales</taxon>
        <taxon>Micromonosporaceae</taxon>
        <taxon>Micromonospora</taxon>
    </lineage>
</organism>
<dbReference type="PANTHER" id="PTHR12126">
    <property type="entry name" value="NADH-UBIQUINONE OXIDOREDUCTASE 39 KDA SUBUNIT-RELATED"/>
    <property type="match status" value="1"/>
</dbReference>
<dbReference type="RefSeq" id="WP_120732157.1">
    <property type="nucleotide sequence ID" value="NZ_RBAK01000017.1"/>
</dbReference>
<name>A0A3A9YTF8_9ACTN</name>
<gene>
    <name evidence="2" type="ORF">D7223_28815</name>
</gene>
<comment type="caution">
    <text evidence="2">The sequence shown here is derived from an EMBL/GenBank/DDBJ whole genome shotgun (WGS) entry which is preliminary data.</text>
</comment>
<dbReference type="InterPro" id="IPR016040">
    <property type="entry name" value="NAD(P)-bd_dom"/>
</dbReference>
<proteinExistence type="predicted"/>
<protein>
    <submittedName>
        <fullName evidence="2">NAD-dependent epimerase/dehydratase family protein</fullName>
    </submittedName>
</protein>
<sequence>MTAPVLVTGGTGTLGRLVVPLLRDAGLPVRVLSRQARPPRPGVTYVVGDLAGGDGVDAAVAGVDTVVHCAGSARGDGDKTRALVAAAVPAGVRHVVNISVVGADRVPMTGRVDRAMFGYFGAKREAETVVAGSGLPWTTLRAAQFHDMLLIAARAMAKLPVVPVPTGLRFQPVDAAEVAARLVELALGPPAGLVPDLAGPTVYGMDEVVRGYLRATGRRRFLLPVRPPGAAARALRAGANLAPGGAVGRRTWEEFLAARVPARG</sequence>
<evidence type="ECO:0000259" key="1">
    <source>
        <dbReference type="Pfam" id="PF13460"/>
    </source>
</evidence>
<accession>A0A3A9YTF8</accession>
<dbReference type="GO" id="GO:0044877">
    <property type="term" value="F:protein-containing complex binding"/>
    <property type="evidence" value="ECO:0007669"/>
    <property type="project" value="TreeGrafter"/>
</dbReference>
<dbReference type="Gene3D" id="3.40.50.720">
    <property type="entry name" value="NAD(P)-binding Rossmann-like Domain"/>
    <property type="match status" value="1"/>
</dbReference>
<evidence type="ECO:0000313" key="3">
    <source>
        <dbReference type="Proteomes" id="UP000281726"/>
    </source>
</evidence>
<dbReference type="AlphaFoldDB" id="A0A3A9YTF8"/>
<dbReference type="OrthoDB" id="9771302at2"/>
<evidence type="ECO:0000313" key="2">
    <source>
        <dbReference type="EMBL" id="RKN39333.1"/>
    </source>
</evidence>
<dbReference type="InterPro" id="IPR051207">
    <property type="entry name" value="ComplexI_NDUFA9_subunit"/>
</dbReference>
<reference evidence="2 3" key="1">
    <citation type="journal article" date="2004" name="Syst. Appl. Microbiol.">
        <title>Cryptoendolithic actinomycetes from antarctic sandstone rock samples: Micromonospora endolithica sp. nov. and two isolates related to Micromonospora coerulea Jensen 1932.</title>
        <authorList>
            <person name="Hirsch P."/>
            <person name="Mevs U."/>
            <person name="Kroppenstedt R.M."/>
            <person name="Schumann P."/>
            <person name="Stackebrandt E."/>
        </authorList>
    </citation>
    <scope>NUCLEOTIDE SEQUENCE [LARGE SCALE GENOMIC DNA]</scope>
    <source>
        <strain evidence="2 3">JCM 12677</strain>
    </source>
</reference>
<dbReference type="PANTHER" id="PTHR12126:SF11">
    <property type="entry name" value="NADH DEHYDROGENASE [UBIQUINONE] 1 ALPHA SUBCOMPLEX SUBUNIT 9, MITOCHONDRIAL"/>
    <property type="match status" value="1"/>
</dbReference>
<dbReference type="InterPro" id="IPR036291">
    <property type="entry name" value="NAD(P)-bd_dom_sf"/>
</dbReference>
<keyword evidence="3" id="KW-1185">Reference proteome</keyword>
<dbReference type="Pfam" id="PF13460">
    <property type="entry name" value="NAD_binding_10"/>
    <property type="match status" value="1"/>
</dbReference>
<feature type="domain" description="NAD(P)-binding" evidence="1">
    <location>
        <begin position="9"/>
        <end position="147"/>
    </location>
</feature>
<dbReference type="Proteomes" id="UP000281726">
    <property type="component" value="Unassembled WGS sequence"/>
</dbReference>
<dbReference type="SUPFAM" id="SSF51735">
    <property type="entry name" value="NAD(P)-binding Rossmann-fold domains"/>
    <property type="match status" value="1"/>
</dbReference>